<name>A0AAU6WD45_9MICC</name>
<evidence type="ECO:0000256" key="1">
    <source>
        <dbReference type="ARBA" id="ARBA00022649"/>
    </source>
</evidence>
<evidence type="ECO:0000313" key="3">
    <source>
        <dbReference type="Proteomes" id="UP001486888"/>
    </source>
</evidence>
<dbReference type="InterPro" id="IPR007712">
    <property type="entry name" value="RelE/ParE_toxin"/>
</dbReference>
<keyword evidence="1" id="KW-1277">Toxin-antitoxin system</keyword>
<dbReference type="EMBL" id="CP125942">
    <property type="protein sequence ID" value="XAO45812.1"/>
    <property type="molecule type" value="Genomic_DNA"/>
</dbReference>
<dbReference type="InterPro" id="IPR035093">
    <property type="entry name" value="RelE/ParE_toxin_dom_sf"/>
</dbReference>
<organism evidence="2 3">
    <name type="scientific">Glutamicibacter ectropisis</name>
    <dbReference type="NCBI Taxonomy" id="3046593"/>
    <lineage>
        <taxon>Bacteria</taxon>
        <taxon>Bacillati</taxon>
        <taxon>Actinomycetota</taxon>
        <taxon>Actinomycetes</taxon>
        <taxon>Micrococcales</taxon>
        <taxon>Micrococcaceae</taxon>
        <taxon>Glutamicibacter</taxon>
    </lineage>
</organism>
<reference evidence="2 3" key="1">
    <citation type="submission" date="2023-05" db="EMBL/GenBank/DDBJ databases">
        <title>Glutamicibacter sp. B1, complete genome.</title>
        <authorList>
            <person name="Long Y.H."/>
            <person name="Fang T."/>
            <person name="Li X.Y."/>
        </authorList>
    </citation>
    <scope>NUCLEOTIDE SEQUENCE [LARGE SCALE GENOMIC DNA]</scope>
    <source>
        <strain evidence="2 3">B1</strain>
    </source>
</reference>
<dbReference type="Gene3D" id="3.30.2310.20">
    <property type="entry name" value="RelE-like"/>
    <property type="match status" value="1"/>
</dbReference>
<dbReference type="SUPFAM" id="SSF143011">
    <property type="entry name" value="RelE-like"/>
    <property type="match status" value="1"/>
</dbReference>
<sequence length="188" mass="21319">MNPSEDRLCIVRLTEDAVSDLHRLHKKDPQIVRAVFKKILLLEKSPEAGEPLLGALVGFRKLVVGDRDWRIVWRITEDACGMPILDISEIWAVGARSDGEVYDELTSRVTRMGNNPKIRPLKDVIIQMGRLYDSVEATAEPDHTSALPEWMISAVKDQLHLSDQEISELSEQQGQELLMAYWSRASEN</sequence>
<dbReference type="Proteomes" id="UP001486888">
    <property type="component" value="Chromosome"/>
</dbReference>
<proteinExistence type="predicted"/>
<accession>A0AAU6WD45</accession>
<evidence type="ECO:0000313" key="2">
    <source>
        <dbReference type="EMBL" id="XAO45812.1"/>
    </source>
</evidence>
<keyword evidence="3" id="KW-1185">Reference proteome</keyword>
<dbReference type="AlphaFoldDB" id="A0AAU6WD45"/>
<dbReference type="Pfam" id="PF05016">
    <property type="entry name" value="ParE_toxin"/>
    <property type="match status" value="1"/>
</dbReference>
<dbReference type="KEGG" id="gey:QMQ05_15990"/>
<protein>
    <submittedName>
        <fullName evidence="2">Type II toxin-antitoxin system RelE/ParE family toxin</fullName>
    </submittedName>
</protein>
<gene>
    <name evidence="2" type="ORF">QMQ05_15990</name>
</gene>
<dbReference type="RefSeq" id="WP_345471649.1">
    <property type="nucleotide sequence ID" value="NZ_CP125942.1"/>
</dbReference>